<sequence length="202" mass="21945">MDYRVLPPDSKLHFVLIAVAAVVAVVVAAVAVVAAAVVAATVFDLEVQAYKMDSTDWDLQLPLNCIKQQLPLDSSPAYWHLCYLGLCYSHLSLRLYLRVHYRQHQQHCSDDVESCDVFSCIPDSPVKDGDGDNSAPLSSCSILSLPVSLGELGVTPDVELTPTDGVLGGVVVRSPVLEPLSSTERSLQLLVRRFFGDDCVDC</sequence>
<reference evidence="2" key="2">
    <citation type="submission" date="2020-05" db="UniProtKB">
        <authorList>
            <consortium name="EnsemblMetazoa"/>
        </authorList>
    </citation>
    <scope>IDENTIFICATION</scope>
    <source>
        <strain evidence="2">IAEA</strain>
    </source>
</reference>
<dbReference type="EnsemblMetazoa" id="GPPI014155-RA">
    <property type="protein sequence ID" value="GPPI014155-PA"/>
    <property type="gene ID" value="GPPI014155"/>
</dbReference>
<proteinExistence type="predicted"/>
<keyword evidence="1" id="KW-1133">Transmembrane helix</keyword>
<feature type="transmembrane region" description="Helical" evidence="1">
    <location>
        <begin position="12"/>
        <end position="43"/>
    </location>
</feature>
<dbReference type="AlphaFoldDB" id="A0A1B0AZU8"/>
<organism evidence="2 3">
    <name type="scientific">Glossina palpalis gambiensis</name>
    <dbReference type="NCBI Taxonomy" id="67801"/>
    <lineage>
        <taxon>Eukaryota</taxon>
        <taxon>Metazoa</taxon>
        <taxon>Ecdysozoa</taxon>
        <taxon>Arthropoda</taxon>
        <taxon>Hexapoda</taxon>
        <taxon>Insecta</taxon>
        <taxon>Pterygota</taxon>
        <taxon>Neoptera</taxon>
        <taxon>Endopterygota</taxon>
        <taxon>Diptera</taxon>
        <taxon>Brachycera</taxon>
        <taxon>Muscomorpha</taxon>
        <taxon>Hippoboscoidea</taxon>
        <taxon>Glossinidae</taxon>
        <taxon>Glossina</taxon>
    </lineage>
</organism>
<keyword evidence="3" id="KW-1185">Reference proteome</keyword>
<evidence type="ECO:0000313" key="2">
    <source>
        <dbReference type="EnsemblMetazoa" id="GPPI014155-PA"/>
    </source>
</evidence>
<evidence type="ECO:0000256" key="1">
    <source>
        <dbReference type="SAM" id="Phobius"/>
    </source>
</evidence>
<feature type="transmembrane region" description="Helical" evidence="1">
    <location>
        <begin position="77"/>
        <end position="97"/>
    </location>
</feature>
<reference evidence="3" key="1">
    <citation type="submission" date="2015-01" db="EMBL/GenBank/DDBJ databases">
        <authorList>
            <person name="Aksoy S."/>
            <person name="Warren W."/>
            <person name="Wilson R.K."/>
        </authorList>
    </citation>
    <scope>NUCLEOTIDE SEQUENCE [LARGE SCALE GENOMIC DNA]</scope>
    <source>
        <strain evidence="3">IAEA</strain>
    </source>
</reference>
<keyword evidence="1" id="KW-0812">Transmembrane</keyword>
<keyword evidence="1" id="KW-0472">Membrane</keyword>
<evidence type="ECO:0000313" key="3">
    <source>
        <dbReference type="Proteomes" id="UP000092460"/>
    </source>
</evidence>
<dbReference type="EMBL" id="JXJN01006458">
    <property type="status" value="NOT_ANNOTATED_CDS"/>
    <property type="molecule type" value="Genomic_DNA"/>
</dbReference>
<name>A0A1B0AZU8_9MUSC</name>
<accession>A0A1B0AZU8</accession>
<dbReference type="VEuPathDB" id="VectorBase:GPPI014155"/>
<dbReference type="Proteomes" id="UP000092460">
    <property type="component" value="Unassembled WGS sequence"/>
</dbReference>
<protein>
    <submittedName>
        <fullName evidence="2">Uncharacterized protein</fullName>
    </submittedName>
</protein>